<sequence>MIEVNIDGASAGNPGPSGAGIFIKENGKITTFSLPLGTMDNHSAEFTACLKALEYCTGEKPDIVWLRSDSQAVIQAIEKRFVRHSEYKPILAAILKEIDKLDLFFCKWIPSKENKAADDLARKAIRLN</sequence>
<protein>
    <submittedName>
        <fullName evidence="1">Ribonuclease H</fullName>
    </submittedName>
</protein>
<dbReference type="PROSITE" id="PS50879">
    <property type="entry name" value="RNASE_H_1"/>
    <property type="match status" value="1"/>
</dbReference>
<gene>
    <name evidence="1" type="primary">rnhA</name>
    <name evidence="1" type="ORF">AV649_05020</name>
</gene>
<dbReference type="PANTHER" id="PTHR47723:SF19">
    <property type="entry name" value="POLYNUCLEOTIDYL TRANSFERASE, RIBONUCLEASE H-LIKE SUPERFAMILY PROTEIN"/>
    <property type="match status" value="1"/>
</dbReference>
<dbReference type="InterPro" id="IPR036397">
    <property type="entry name" value="RNaseH_sf"/>
</dbReference>
<dbReference type="PANTHER" id="PTHR47723">
    <property type="entry name" value="OS05G0353850 PROTEIN"/>
    <property type="match status" value="1"/>
</dbReference>
<dbReference type="PATRIC" id="fig|189381.10.peg.2145"/>
<dbReference type="Pfam" id="PF13456">
    <property type="entry name" value="RVT_3"/>
    <property type="match status" value="1"/>
</dbReference>
<dbReference type="SUPFAM" id="SSF53098">
    <property type="entry name" value="Ribonuclease H-like"/>
    <property type="match status" value="1"/>
</dbReference>
<dbReference type="Proteomes" id="UP000076510">
    <property type="component" value="Unassembled WGS sequence"/>
</dbReference>
<proteinExistence type="predicted"/>
<dbReference type="GO" id="GO:0004523">
    <property type="term" value="F:RNA-DNA hybrid ribonuclease activity"/>
    <property type="evidence" value="ECO:0007669"/>
    <property type="project" value="InterPro"/>
</dbReference>
<dbReference type="InterPro" id="IPR053151">
    <property type="entry name" value="RNase_H-like"/>
</dbReference>
<comment type="caution">
    <text evidence="1">The sequence shown here is derived from an EMBL/GenBank/DDBJ whole genome shotgun (WGS) entry which is preliminary data.</text>
</comment>
<dbReference type="GO" id="GO:0003676">
    <property type="term" value="F:nucleic acid binding"/>
    <property type="evidence" value="ECO:0007669"/>
    <property type="project" value="InterPro"/>
</dbReference>
<evidence type="ECO:0000313" key="2">
    <source>
        <dbReference type="Proteomes" id="UP000076510"/>
    </source>
</evidence>
<dbReference type="OrthoDB" id="7845843at2"/>
<accession>A0A0J5S8J2</accession>
<dbReference type="AlphaFoldDB" id="A0A0J5S8J2"/>
<dbReference type="InterPro" id="IPR012337">
    <property type="entry name" value="RNaseH-like_sf"/>
</dbReference>
<organism evidence="1 2">
    <name type="scientific">Rossellomorea marisflavi</name>
    <dbReference type="NCBI Taxonomy" id="189381"/>
    <lineage>
        <taxon>Bacteria</taxon>
        <taxon>Bacillati</taxon>
        <taxon>Bacillota</taxon>
        <taxon>Bacilli</taxon>
        <taxon>Bacillales</taxon>
        <taxon>Bacillaceae</taxon>
        <taxon>Rossellomorea</taxon>
    </lineage>
</organism>
<dbReference type="InterPro" id="IPR002156">
    <property type="entry name" value="RNaseH_domain"/>
</dbReference>
<dbReference type="RefSeq" id="WP_048005837.1">
    <property type="nucleotide sequence ID" value="NZ_CAXQIX010000145.1"/>
</dbReference>
<dbReference type="Gene3D" id="3.30.420.10">
    <property type="entry name" value="Ribonuclease H-like superfamily/Ribonuclease H"/>
    <property type="match status" value="1"/>
</dbReference>
<evidence type="ECO:0000313" key="1">
    <source>
        <dbReference type="EMBL" id="KZE45548.1"/>
    </source>
</evidence>
<name>A0A0J5S8J2_9BACI</name>
<dbReference type="CDD" id="cd09279">
    <property type="entry name" value="RNase_HI_like"/>
    <property type="match status" value="1"/>
</dbReference>
<reference evidence="2" key="1">
    <citation type="submission" date="2016-01" db="EMBL/GenBank/DDBJ databases">
        <title>Whole genome sequencing of Bhargavaea cecembensis T14.</title>
        <authorList>
            <person name="Hong K.W."/>
        </authorList>
    </citation>
    <scope>NUCLEOTIDE SEQUENCE [LARGE SCALE GENOMIC DNA]</scope>
    <source>
        <strain evidence="2">M19</strain>
    </source>
</reference>
<dbReference type="EMBL" id="LQQY01000034">
    <property type="protein sequence ID" value="KZE45548.1"/>
    <property type="molecule type" value="Genomic_DNA"/>
</dbReference>